<feature type="domain" description="Bacterial mobilisation" evidence="1">
    <location>
        <begin position="65"/>
        <end position="97"/>
    </location>
</feature>
<evidence type="ECO:0000313" key="3">
    <source>
        <dbReference type="Proteomes" id="UP001241656"/>
    </source>
</evidence>
<proteinExistence type="predicted"/>
<evidence type="ECO:0000313" key="2">
    <source>
        <dbReference type="EMBL" id="WHF51000.1"/>
    </source>
</evidence>
<dbReference type="InterPro" id="IPR008687">
    <property type="entry name" value="MobC"/>
</dbReference>
<dbReference type="Proteomes" id="UP001241656">
    <property type="component" value="Chromosome"/>
</dbReference>
<organism evidence="2 3">
    <name type="scientific">Chryseobacterium gotjawalense</name>
    <dbReference type="NCBI Taxonomy" id="3042315"/>
    <lineage>
        <taxon>Bacteria</taxon>
        <taxon>Pseudomonadati</taxon>
        <taxon>Bacteroidota</taxon>
        <taxon>Flavobacteriia</taxon>
        <taxon>Flavobacteriales</taxon>
        <taxon>Weeksellaceae</taxon>
        <taxon>Chryseobacterium group</taxon>
        <taxon>Chryseobacterium</taxon>
    </lineage>
</organism>
<dbReference type="EMBL" id="CP124855">
    <property type="protein sequence ID" value="WHF51000.1"/>
    <property type="molecule type" value="Genomic_DNA"/>
</dbReference>
<dbReference type="Pfam" id="PF05713">
    <property type="entry name" value="MobC"/>
    <property type="match status" value="1"/>
</dbReference>
<reference evidence="2 3" key="1">
    <citation type="submission" date="2023-05" db="EMBL/GenBank/DDBJ databases">
        <title>Genomic insight into Chryseobacterium sp. wdc7 isolated forest soil (Gotjawal).</title>
        <authorList>
            <person name="Park S.-J."/>
        </authorList>
    </citation>
    <scope>NUCLEOTIDE SEQUENCE [LARGE SCALE GENOMIC DNA]</scope>
    <source>
        <strain evidence="3">wdc7</strain>
    </source>
</reference>
<keyword evidence="3" id="KW-1185">Reference proteome</keyword>
<dbReference type="RefSeq" id="WP_282904395.1">
    <property type="nucleotide sequence ID" value="NZ_CP124855.1"/>
</dbReference>
<accession>A0ABY8RAN8</accession>
<gene>
    <name evidence="2" type="primary">mobC</name>
    <name evidence="2" type="ORF">QGN23_11235</name>
</gene>
<sequence>MVEKAETIKFRIDKERKQVWIKFCSERQITLTSFIVNSVEGRLLDNERREVLAFIEKQDNLFVKIETNINQVAKLVNGQKNISEPELKNFSETLRELILLKIRQNEIFEKIYSILAK</sequence>
<protein>
    <submittedName>
        <fullName evidence="2">Plasmid mobilization relaxosome protein MobC</fullName>
    </submittedName>
</protein>
<name>A0ABY8RAN8_9FLAO</name>
<evidence type="ECO:0000259" key="1">
    <source>
        <dbReference type="Pfam" id="PF05713"/>
    </source>
</evidence>